<organism evidence="1 2">
    <name type="scientific">Acinetobacter halotolerans</name>
    <dbReference type="NCBI Taxonomy" id="1752076"/>
    <lineage>
        <taxon>Bacteria</taxon>
        <taxon>Pseudomonadati</taxon>
        <taxon>Pseudomonadota</taxon>
        <taxon>Gammaproteobacteria</taxon>
        <taxon>Moraxellales</taxon>
        <taxon>Moraxellaceae</taxon>
        <taxon>Acinetobacter</taxon>
    </lineage>
</organism>
<protein>
    <submittedName>
        <fullName evidence="1">Uncharacterized protein</fullName>
    </submittedName>
</protein>
<dbReference type="Proteomes" id="UP000292110">
    <property type="component" value="Unassembled WGS sequence"/>
</dbReference>
<name>A0A4Q6XA62_9GAMM</name>
<dbReference type="AlphaFoldDB" id="A0A4Q6XA62"/>
<dbReference type="RefSeq" id="WP_130161765.1">
    <property type="nucleotide sequence ID" value="NZ_SGIM01000004.1"/>
</dbReference>
<reference evidence="1 2" key="1">
    <citation type="submission" date="2019-02" db="EMBL/GenBank/DDBJ databases">
        <title>The draft genome of Acinetobacter halotolerans strain JCM 31009.</title>
        <authorList>
            <person name="Qin J."/>
            <person name="Feng Y."/>
            <person name="Nemec A."/>
            <person name="Zong Z."/>
        </authorList>
    </citation>
    <scope>NUCLEOTIDE SEQUENCE [LARGE SCALE GENOMIC DNA]</scope>
    <source>
        <strain evidence="1 2">JCM 31009</strain>
    </source>
</reference>
<dbReference type="EMBL" id="SGIM01000004">
    <property type="protein sequence ID" value="RZF53695.1"/>
    <property type="molecule type" value="Genomic_DNA"/>
</dbReference>
<proteinExistence type="predicted"/>
<evidence type="ECO:0000313" key="1">
    <source>
        <dbReference type="EMBL" id="RZF53695.1"/>
    </source>
</evidence>
<accession>A0A4Q6XA62</accession>
<gene>
    <name evidence="1" type="ORF">EXE30_06885</name>
</gene>
<comment type="caution">
    <text evidence="1">The sequence shown here is derived from an EMBL/GenBank/DDBJ whole genome shotgun (WGS) entry which is preliminary data.</text>
</comment>
<evidence type="ECO:0000313" key="2">
    <source>
        <dbReference type="Proteomes" id="UP000292110"/>
    </source>
</evidence>
<sequence>MQGTYFNPEAVFQLKVPNSQGISAGFQQGMQMQDQFAQQKQQAMLSQLLAQNTGADGQVDLNKAFQAVQSNPRQAYQPGMVNTLAGLIQQQNESRRKSSNDQLKFDADINKTYAETGKIQNEGTGKGLENSQKRYGALNQIFQSVAQTGNKSNALLGLMHANQAGLLSNEDFMQQRRVVEAMTPEQLMEYGSGISFGNAKDPASLLFTSADSRLNSETQQNIAGNRLAYDYANLGSQEQRFYDGLDNSNIQAQLNREQQYALQTGQGKLVTAADGKSYIQDFYGNITPATDANGQHITKNTKSTEDLRKESERLQKMESILTQAESLIGKSTSSGAGALLDAGAGFFGASPQGADNLAALKALQGALVMMMPRMEGPQSDKDVQLYREMAGRLGEAIPVSQRMEAIKVIRDLNAKYADIQGVSSSQQRPSTQYMPATKSDLEKAAKELGMTPQEVMKFLRP</sequence>
<keyword evidence="2" id="KW-1185">Reference proteome</keyword>